<dbReference type="PROSITE" id="PS00595">
    <property type="entry name" value="AA_TRANSFER_CLASS_5"/>
    <property type="match status" value="1"/>
</dbReference>
<keyword evidence="9" id="KW-0032">Aminotransferase</keyword>
<sequence length="380" mass="40801">MIYFDNAASSWPKPPQVIDAVREALEDSGANPGRSGHRLARKAAGHVYEARKRLARFIGAEKEERVVFTANATEALNTAINGVLKQGDHVVTTVLEHNSMLRPLYLLKKKGVDVSIVSCDASGKIRPDQIEHHIKLNTKLVALTHASNVTGTIQPIAAIAEIARRRGVLLLVDAAQTAGAYPLDVSALGIDMLAMTGHKAFSGPQGTGALYVSPGTALLPLKVGGTGSFSELEQQPEGFPDYLESGTLNGPGLAGLAAALEFLEETGLNEIMEHEQLLLSRLVTMLRNIEGVIVYGHQAGVSHVPVVSFNIHNCDPAEVSFALDRIYDMAVRPGLHCAPLAHKALATYPQGTVRASLSYFNTLVEVDNFIEAIEQITHDL</sequence>
<organism evidence="9 10">
    <name type="scientific">Metallumcola ferriviriculae</name>
    <dbReference type="NCBI Taxonomy" id="3039180"/>
    <lineage>
        <taxon>Bacteria</taxon>
        <taxon>Bacillati</taxon>
        <taxon>Bacillota</taxon>
        <taxon>Clostridia</taxon>
        <taxon>Neomoorellales</taxon>
        <taxon>Desulfitibacteraceae</taxon>
        <taxon>Metallumcola</taxon>
    </lineage>
</organism>
<reference evidence="9 10" key="1">
    <citation type="submission" date="2023-04" db="EMBL/GenBank/DDBJ databases">
        <authorList>
            <person name="Hsu D."/>
        </authorList>
    </citation>
    <scope>NUCLEOTIDE SEQUENCE [LARGE SCALE GENOMIC DNA]</scope>
    <source>
        <strain evidence="9 10">MK1</strain>
    </source>
</reference>
<proteinExistence type="inferred from homology"/>
<dbReference type="InterPro" id="IPR015422">
    <property type="entry name" value="PyrdxlP-dep_Trfase_small"/>
</dbReference>
<evidence type="ECO:0000313" key="9">
    <source>
        <dbReference type="EMBL" id="WRO20554.1"/>
    </source>
</evidence>
<dbReference type="InterPro" id="IPR020578">
    <property type="entry name" value="Aminotrans_V_PyrdxlP_BS"/>
</dbReference>
<accession>A0AAU0UK20</accession>
<dbReference type="Gene3D" id="3.90.1150.10">
    <property type="entry name" value="Aspartate Aminotransferase, domain 1"/>
    <property type="match status" value="1"/>
</dbReference>
<dbReference type="SUPFAM" id="SSF53383">
    <property type="entry name" value="PLP-dependent transferases"/>
    <property type="match status" value="1"/>
</dbReference>
<evidence type="ECO:0000256" key="4">
    <source>
        <dbReference type="ARBA" id="ARBA00022679"/>
    </source>
</evidence>
<dbReference type="InterPro" id="IPR010970">
    <property type="entry name" value="Cys_dSase_SufS"/>
</dbReference>
<protein>
    <recommendedName>
        <fullName evidence="3">cysteine desulfurase</fullName>
        <ecNumber evidence="3">2.8.1.7</ecNumber>
    </recommendedName>
</protein>
<dbReference type="NCBIfam" id="TIGR01977">
    <property type="entry name" value="am_tr_V_EF2568"/>
    <property type="match status" value="1"/>
</dbReference>
<evidence type="ECO:0000259" key="8">
    <source>
        <dbReference type="Pfam" id="PF00266"/>
    </source>
</evidence>
<dbReference type="Pfam" id="PF00266">
    <property type="entry name" value="Aminotran_5"/>
    <property type="match status" value="1"/>
</dbReference>
<keyword evidence="4" id="KW-0808">Transferase</keyword>
<evidence type="ECO:0000256" key="1">
    <source>
        <dbReference type="ARBA" id="ARBA00001933"/>
    </source>
</evidence>
<evidence type="ECO:0000256" key="6">
    <source>
        <dbReference type="ARBA" id="ARBA00050776"/>
    </source>
</evidence>
<evidence type="ECO:0000256" key="2">
    <source>
        <dbReference type="ARBA" id="ARBA00010447"/>
    </source>
</evidence>
<dbReference type="EMBL" id="CP121694">
    <property type="protein sequence ID" value="WRO20554.1"/>
    <property type="molecule type" value="Genomic_DNA"/>
</dbReference>
<dbReference type="PANTHER" id="PTHR43586:SF4">
    <property type="entry name" value="ISOPENICILLIN N EPIMERASE"/>
    <property type="match status" value="1"/>
</dbReference>
<keyword evidence="5" id="KW-0663">Pyridoxal phosphate</keyword>
<dbReference type="InterPro" id="IPR010969">
    <property type="entry name" value="Cys_dSase-rel_unknwn_funct"/>
</dbReference>
<dbReference type="GO" id="GO:0031071">
    <property type="term" value="F:cysteine desulfurase activity"/>
    <property type="evidence" value="ECO:0007669"/>
    <property type="project" value="UniProtKB-EC"/>
</dbReference>
<evidence type="ECO:0000256" key="7">
    <source>
        <dbReference type="RuleBase" id="RU004504"/>
    </source>
</evidence>
<comment type="cofactor">
    <cofactor evidence="1 7">
        <name>pyridoxal 5'-phosphate</name>
        <dbReference type="ChEBI" id="CHEBI:597326"/>
    </cofactor>
</comment>
<dbReference type="InterPro" id="IPR016454">
    <property type="entry name" value="Cysteine_dSase"/>
</dbReference>
<keyword evidence="10" id="KW-1185">Reference proteome</keyword>
<dbReference type="InterPro" id="IPR015421">
    <property type="entry name" value="PyrdxlP-dep_Trfase_major"/>
</dbReference>
<dbReference type="Gene3D" id="3.40.640.10">
    <property type="entry name" value="Type I PLP-dependent aspartate aminotransferase-like (Major domain)"/>
    <property type="match status" value="1"/>
</dbReference>
<evidence type="ECO:0000256" key="3">
    <source>
        <dbReference type="ARBA" id="ARBA00012239"/>
    </source>
</evidence>
<dbReference type="PIRSF" id="PIRSF005572">
    <property type="entry name" value="NifS"/>
    <property type="match status" value="1"/>
</dbReference>
<gene>
    <name evidence="9" type="ORF">MFMK1_000336</name>
</gene>
<comment type="similarity">
    <text evidence="2">Belongs to the class-V pyridoxal-phosphate-dependent aminotransferase family. Csd subfamily.</text>
</comment>
<dbReference type="Proteomes" id="UP001329915">
    <property type="component" value="Chromosome"/>
</dbReference>
<dbReference type="InterPro" id="IPR000192">
    <property type="entry name" value="Aminotrans_V_dom"/>
</dbReference>
<evidence type="ECO:0000313" key="10">
    <source>
        <dbReference type="Proteomes" id="UP001329915"/>
    </source>
</evidence>
<feature type="domain" description="Aminotransferase class V" evidence="8">
    <location>
        <begin position="2"/>
        <end position="369"/>
    </location>
</feature>
<dbReference type="GO" id="GO:0030170">
    <property type="term" value="F:pyridoxal phosphate binding"/>
    <property type="evidence" value="ECO:0007669"/>
    <property type="project" value="InterPro"/>
</dbReference>
<dbReference type="InterPro" id="IPR015424">
    <property type="entry name" value="PyrdxlP-dep_Trfase"/>
</dbReference>
<dbReference type="RefSeq" id="WP_366923447.1">
    <property type="nucleotide sequence ID" value="NZ_CP121694.1"/>
</dbReference>
<evidence type="ECO:0000256" key="5">
    <source>
        <dbReference type="ARBA" id="ARBA00022898"/>
    </source>
</evidence>
<dbReference type="GO" id="GO:0006534">
    <property type="term" value="P:cysteine metabolic process"/>
    <property type="evidence" value="ECO:0007669"/>
    <property type="project" value="InterPro"/>
</dbReference>
<name>A0AAU0UK20_9FIRM</name>
<dbReference type="AlphaFoldDB" id="A0AAU0UK20"/>
<dbReference type="KEGG" id="dbc:MFMK1_000336"/>
<dbReference type="CDD" id="cd06453">
    <property type="entry name" value="SufS_like"/>
    <property type="match status" value="1"/>
</dbReference>
<dbReference type="PANTHER" id="PTHR43586">
    <property type="entry name" value="CYSTEINE DESULFURASE"/>
    <property type="match status" value="1"/>
</dbReference>
<dbReference type="GO" id="GO:0008483">
    <property type="term" value="F:transaminase activity"/>
    <property type="evidence" value="ECO:0007669"/>
    <property type="project" value="UniProtKB-KW"/>
</dbReference>
<comment type="catalytic activity">
    <reaction evidence="6">
        <text>(sulfur carrier)-H + L-cysteine = (sulfur carrier)-SH + L-alanine</text>
        <dbReference type="Rhea" id="RHEA:43892"/>
        <dbReference type="Rhea" id="RHEA-COMP:14737"/>
        <dbReference type="Rhea" id="RHEA-COMP:14739"/>
        <dbReference type="ChEBI" id="CHEBI:29917"/>
        <dbReference type="ChEBI" id="CHEBI:35235"/>
        <dbReference type="ChEBI" id="CHEBI:57972"/>
        <dbReference type="ChEBI" id="CHEBI:64428"/>
        <dbReference type="EC" id="2.8.1.7"/>
    </reaction>
</comment>
<dbReference type="EC" id="2.8.1.7" evidence="3"/>